<gene>
    <name evidence="3" type="primary">hutI_1</name>
    <name evidence="4" type="synonym">hutI_2</name>
    <name evidence="2" type="synonym">hutI_3</name>
    <name evidence="2" type="ORF">g.22047</name>
    <name evidence="3" type="ORF">g.22048</name>
    <name evidence="4" type="ORF">g.22050</name>
</gene>
<dbReference type="GO" id="GO:0005549">
    <property type="term" value="F:odorant binding"/>
    <property type="evidence" value="ECO:0007669"/>
    <property type="project" value="InterPro"/>
</dbReference>
<sequence length="312" mass="36495">MNALIFIYISYIFLNLNNIALALYIINKDLKDDRALGEEREYKTTSPFDGAEVLQLFPGLMPEEVRYAKHRCSHELPKANVNWGAQIFSNEAEVRDTQCYVKCFLRRVGLIRLDTLGWDFYRVGAMFYNIIQRNQSFPENCLAALVTADEMNGKCEPYYNTWIKLFQNCRLAFNYFFYYDVELEELAFEKPLPLYREPGIEPFQFCSAVLRAETIDMESPDFAFCIYLQLHYFDSYGRIDTSEIIHSFAGSDRLTAFNENVIKSCAHLANAHYINGQNTKEMAQQMTTCLTKNASEDYSFVLQYWNQVMRDY</sequence>
<dbReference type="SUPFAM" id="SSF47565">
    <property type="entry name" value="Insect pheromone/odorant-binding proteins"/>
    <property type="match status" value="1"/>
</dbReference>
<dbReference type="AlphaFoldDB" id="A0A0A1X9U6"/>
<dbReference type="GeneID" id="105213506"/>
<evidence type="ECO:0000313" key="2">
    <source>
        <dbReference type="EMBL" id="JAC98155.1"/>
    </source>
</evidence>
<keyword evidence="1" id="KW-0472">Membrane</keyword>
<dbReference type="EMBL" id="GBXI01006218">
    <property type="protein sequence ID" value="JAD08074.1"/>
    <property type="molecule type" value="Transcribed_RNA"/>
</dbReference>
<accession>A0A0A1X9U6</accession>
<keyword evidence="1" id="KW-0812">Transmembrane</keyword>
<dbReference type="InterPro" id="IPR036728">
    <property type="entry name" value="PBP_GOBP_sf"/>
</dbReference>
<keyword evidence="1" id="KW-1133">Transmembrane helix</keyword>
<dbReference type="EMBL" id="GBXI01000443">
    <property type="protein sequence ID" value="JAD13849.1"/>
    <property type="molecule type" value="Transcribed_RNA"/>
</dbReference>
<evidence type="ECO:0000313" key="4">
    <source>
        <dbReference type="EMBL" id="JAD13849.1"/>
    </source>
</evidence>
<dbReference type="EMBL" id="GBXI01016136">
    <property type="protein sequence ID" value="JAC98155.1"/>
    <property type="molecule type" value="Transcribed_RNA"/>
</dbReference>
<evidence type="ECO:0000313" key="3">
    <source>
        <dbReference type="EMBL" id="JAD08074.1"/>
    </source>
</evidence>
<protein>
    <submittedName>
        <fullName evidence="3">Imidazolonepropionase</fullName>
    </submittedName>
</protein>
<reference evidence="3" key="2">
    <citation type="journal article" date="2015" name="Gigascience">
        <title>Reconstructing a comprehensive transcriptome assembly of a white-pupal translocated strain of the pest fruit fly Bactrocera cucurbitae.</title>
        <authorList>
            <person name="Sim S.B."/>
            <person name="Calla B."/>
            <person name="Hall B."/>
            <person name="DeRego T."/>
            <person name="Geib S.M."/>
        </authorList>
    </citation>
    <scope>NUCLEOTIDE SEQUENCE</scope>
</reference>
<feature type="transmembrane region" description="Helical" evidence="1">
    <location>
        <begin position="6"/>
        <end position="26"/>
    </location>
</feature>
<name>A0A0A1X9U6_ZEUCU</name>
<proteinExistence type="predicted"/>
<organism evidence="3">
    <name type="scientific">Zeugodacus cucurbitae</name>
    <name type="common">Melon fruit fly</name>
    <name type="synonym">Bactrocera cucurbitae</name>
    <dbReference type="NCBI Taxonomy" id="28588"/>
    <lineage>
        <taxon>Eukaryota</taxon>
        <taxon>Metazoa</taxon>
        <taxon>Ecdysozoa</taxon>
        <taxon>Arthropoda</taxon>
        <taxon>Hexapoda</taxon>
        <taxon>Insecta</taxon>
        <taxon>Pterygota</taxon>
        <taxon>Neoptera</taxon>
        <taxon>Endopterygota</taxon>
        <taxon>Diptera</taxon>
        <taxon>Brachycera</taxon>
        <taxon>Muscomorpha</taxon>
        <taxon>Tephritoidea</taxon>
        <taxon>Tephritidae</taxon>
        <taxon>Zeugodacus</taxon>
        <taxon>Zeugodacus</taxon>
    </lineage>
</organism>
<reference evidence="3" key="1">
    <citation type="submission" date="2014-11" db="EMBL/GenBank/DDBJ databases">
        <authorList>
            <person name="Geib S."/>
        </authorList>
    </citation>
    <scope>NUCLEOTIDE SEQUENCE</scope>
</reference>
<dbReference type="CTD" id="105213506"/>
<evidence type="ECO:0000256" key="1">
    <source>
        <dbReference type="SAM" id="Phobius"/>
    </source>
</evidence>
<dbReference type="OrthoDB" id="7975759at2759"/>
<dbReference type="Gene3D" id="1.10.238.20">
    <property type="entry name" value="Pheromone/general odorant binding protein domain"/>
    <property type="match status" value="2"/>
</dbReference>